<dbReference type="Pfam" id="PF06719">
    <property type="entry name" value="AraC_N"/>
    <property type="match status" value="1"/>
</dbReference>
<protein>
    <submittedName>
        <fullName evidence="5">AraC family transcriptional regulator N-terminal domain-containing protein</fullName>
    </submittedName>
</protein>
<sequence>MTSLTDNLAALAQHEGYNRTALPGVGVFKASQSSPRVPLCYNQGIVMIAQGNKRVFLDQQTYDYNPDNYLVLTLPLPAECETHVEPGKPLLSLIIDIDLRLLHQLVRLFDEHNQPLPRHTLSEDKGLYVSRSSDELKCVVERLSQCLLSPLESDILGPGLLREILFHLLQGPQAAPLFSLASHNTHLARIERSLKYLHDHFCEQLDVEQLATMANMSPSTFHRNFRQVTASSPIQYVKKIRLTRARELLMDQGVRVKQAAAQVGYDSPTQFSREFKRYFGHSPQHVLRS</sequence>
<dbReference type="RefSeq" id="WP_376866383.1">
    <property type="nucleotide sequence ID" value="NZ_JBHRYB010000008.1"/>
</dbReference>
<proteinExistence type="predicted"/>
<evidence type="ECO:0000259" key="4">
    <source>
        <dbReference type="PROSITE" id="PS01124"/>
    </source>
</evidence>
<reference evidence="6" key="1">
    <citation type="journal article" date="2019" name="Int. J. Syst. Evol. Microbiol.">
        <title>The Global Catalogue of Microorganisms (GCM) 10K type strain sequencing project: providing services to taxonomists for standard genome sequencing and annotation.</title>
        <authorList>
            <consortium name="The Broad Institute Genomics Platform"/>
            <consortium name="The Broad Institute Genome Sequencing Center for Infectious Disease"/>
            <person name="Wu L."/>
            <person name="Ma J."/>
        </authorList>
    </citation>
    <scope>NUCLEOTIDE SEQUENCE [LARGE SCALE GENOMIC DNA]</scope>
    <source>
        <strain evidence="6">KCTC 42424</strain>
    </source>
</reference>
<dbReference type="InterPro" id="IPR009594">
    <property type="entry name" value="Tscrpt_reg_HTH_AraC_N"/>
</dbReference>
<dbReference type="PROSITE" id="PS01124">
    <property type="entry name" value="HTH_ARAC_FAMILY_2"/>
    <property type="match status" value="1"/>
</dbReference>
<dbReference type="Pfam" id="PF12833">
    <property type="entry name" value="HTH_18"/>
    <property type="match status" value="1"/>
</dbReference>
<dbReference type="PANTHER" id="PTHR43436">
    <property type="entry name" value="ARAC-FAMILY TRANSCRIPTIONAL REGULATOR"/>
    <property type="match status" value="1"/>
</dbReference>
<dbReference type="PANTHER" id="PTHR43436:SF2">
    <property type="entry name" value="ARAC_XYLS FAMILY TRANSCRIPTIONAL REGULATOR"/>
    <property type="match status" value="1"/>
</dbReference>
<evidence type="ECO:0000256" key="2">
    <source>
        <dbReference type="ARBA" id="ARBA00023125"/>
    </source>
</evidence>
<dbReference type="InterPro" id="IPR009057">
    <property type="entry name" value="Homeodomain-like_sf"/>
</dbReference>
<evidence type="ECO:0000313" key="6">
    <source>
        <dbReference type="Proteomes" id="UP001595722"/>
    </source>
</evidence>
<dbReference type="InterPro" id="IPR018060">
    <property type="entry name" value="HTH_AraC"/>
</dbReference>
<evidence type="ECO:0000256" key="1">
    <source>
        <dbReference type="ARBA" id="ARBA00023015"/>
    </source>
</evidence>
<keyword evidence="2" id="KW-0238">DNA-binding</keyword>
<comment type="caution">
    <text evidence="5">The sequence shown here is derived from an EMBL/GenBank/DDBJ whole genome shotgun (WGS) entry which is preliminary data.</text>
</comment>
<keyword evidence="3" id="KW-0804">Transcription</keyword>
<dbReference type="PROSITE" id="PS00041">
    <property type="entry name" value="HTH_ARAC_FAMILY_1"/>
    <property type="match status" value="1"/>
</dbReference>
<accession>A0ABV7VS99</accession>
<feature type="domain" description="HTH araC/xylS-type" evidence="4">
    <location>
        <begin position="191"/>
        <end position="289"/>
    </location>
</feature>
<gene>
    <name evidence="5" type="ORF">ACFOMG_09960</name>
</gene>
<evidence type="ECO:0000313" key="5">
    <source>
        <dbReference type="EMBL" id="MFC3680420.1"/>
    </source>
</evidence>
<organism evidence="5 6">
    <name type="scientific">Bacterioplanoides pacificum</name>
    <dbReference type="NCBI Taxonomy" id="1171596"/>
    <lineage>
        <taxon>Bacteria</taxon>
        <taxon>Pseudomonadati</taxon>
        <taxon>Pseudomonadota</taxon>
        <taxon>Gammaproteobacteria</taxon>
        <taxon>Oceanospirillales</taxon>
        <taxon>Oceanospirillaceae</taxon>
        <taxon>Bacterioplanoides</taxon>
    </lineage>
</organism>
<dbReference type="SMART" id="SM00342">
    <property type="entry name" value="HTH_ARAC"/>
    <property type="match status" value="1"/>
</dbReference>
<dbReference type="InterPro" id="IPR018062">
    <property type="entry name" value="HTH_AraC-typ_CS"/>
</dbReference>
<dbReference type="Proteomes" id="UP001595722">
    <property type="component" value="Unassembled WGS sequence"/>
</dbReference>
<evidence type="ECO:0000256" key="3">
    <source>
        <dbReference type="ARBA" id="ARBA00023163"/>
    </source>
</evidence>
<dbReference type="EMBL" id="JBHRYB010000008">
    <property type="protein sequence ID" value="MFC3680420.1"/>
    <property type="molecule type" value="Genomic_DNA"/>
</dbReference>
<name>A0ABV7VS99_9GAMM</name>
<dbReference type="Gene3D" id="1.10.10.60">
    <property type="entry name" value="Homeodomain-like"/>
    <property type="match status" value="2"/>
</dbReference>
<keyword evidence="6" id="KW-1185">Reference proteome</keyword>
<keyword evidence="1" id="KW-0805">Transcription regulation</keyword>
<dbReference type="SUPFAM" id="SSF46689">
    <property type="entry name" value="Homeodomain-like"/>
    <property type="match status" value="2"/>
</dbReference>